<dbReference type="Proteomes" id="UP000035681">
    <property type="component" value="Unplaced"/>
</dbReference>
<proteinExistence type="predicted"/>
<protein>
    <submittedName>
        <fullName evidence="4">Resistance to inhibitors of cholinesterase protein 3 N-terminal domain-containing protein</fullName>
    </submittedName>
</protein>
<dbReference type="AlphaFoldDB" id="A0A0K0E4R5"/>
<evidence type="ECO:0000313" key="2">
    <source>
        <dbReference type="Proteomes" id="UP000035681"/>
    </source>
</evidence>
<keyword evidence="1" id="KW-0472">Membrane</keyword>
<sequence length="161" mass="18267">MKLQNNPYSSELFMIVAFFGPVLVLCLLYVLIYYIVTEVKKYFRQRYLATKIPLNQHVGLDLEDVRMDSYSGELPGLITNISILDTSTSVTHSTRKMSGNIFTNNPSNIDSSDRLSGMNGVVDRIEYDGSNDIFNINDSEVEDSSDIEDLRSKSQYSKKNN</sequence>
<name>A0A0K0E4R5_STRER</name>
<keyword evidence="2" id="KW-1185">Reference proteome</keyword>
<accession>A0A0K0E4R5</accession>
<evidence type="ECO:0000256" key="1">
    <source>
        <dbReference type="SAM" id="Phobius"/>
    </source>
</evidence>
<feature type="transmembrane region" description="Helical" evidence="1">
    <location>
        <begin position="12"/>
        <end position="36"/>
    </location>
</feature>
<evidence type="ECO:0000313" key="3">
    <source>
        <dbReference type="WBParaSite" id="SSTP_0000448500.1"/>
    </source>
</evidence>
<organism evidence="3">
    <name type="scientific">Strongyloides stercoralis</name>
    <name type="common">Threadworm</name>
    <dbReference type="NCBI Taxonomy" id="6248"/>
    <lineage>
        <taxon>Eukaryota</taxon>
        <taxon>Metazoa</taxon>
        <taxon>Ecdysozoa</taxon>
        <taxon>Nematoda</taxon>
        <taxon>Chromadorea</taxon>
        <taxon>Rhabditida</taxon>
        <taxon>Tylenchina</taxon>
        <taxon>Panagrolaimomorpha</taxon>
        <taxon>Strongyloidoidea</taxon>
        <taxon>Strongyloididae</taxon>
        <taxon>Strongyloides</taxon>
    </lineage>
</organism>
<keyword evidence="1" id="KW-0812">Transmembrane</keyword>
<evidence type="ECO:0000313" key="4">
    <source>
        <dbReference type="WBParaSite" id="TCONS_00002024.p1"/>
    </source>
</evidence>
<reference evidence="3" key="1">
    <citation type="submission" date="2015-08" db="UniProtKB">
        <authorList>
            <consortium name="WormBaseParasite"/>
        </authorList>
    </citation>
    <scope>IDENTIFICATION</scope>
</reference>
<keyword evidence="1" id="KW-1133">Transmembrane helix</keyword>
<dbReference type="WBParaSite" id="SSTP_0000448500.1">
    <property type="protein sequence ID" value="SSTP_0000448500.1"/>
    <property type="gene ID" value="SSTP_0000448500"/>
</dbReference>
<dbReference type="WBParaSite" id="TCONS_00002024.p1">
    <property type="protein sequence ID" value="TCONS_00002024.p1"/>
    <property type="gene ID" value="XLOC_001925"/>
</dbReference>